<dbReference type="InterPro" id="IPR032874">
    <property type="entry name" value="DDE_dom"/>
</dbReference>
<dbReference type="Pfam" id="PF13610">
    <property type="entry name" value="DDE_Tnp_IS240"/>
    <property type="match status" value="1"/>
</dbReference>
<feature type="domain" description="DDE" evidence="4">
    <location>
        <begin position="80"/>
        <end position="205"/>
    </location>
</feature>
<keyword evidence="1" id="KW-0815">Transposition</keyword>
<evidence type="ECO:0000256" key="2">
    <source>
        <dbReference type="ARBA" id="ARBA00023125"/>
    </source>
</evidence>
<evidence type="ECO:0000256" key="1">
    <source>
        <dbReference type="ARBA" id="ARBA00022578"/>
    </source>
</evidence>
<accession>A0A158I4R4</accession>
<dbReference type="EMBL" id="FCOK02000041">
    <property type="protein sequence ID" value="SAL51536.1"/>
    <property type="molecule type" value="Genomic_DNA"/>
</dbReference>
<dbReference type="GO" id="GO:0006310">
    <property type="term" value="P:DNA recombination"/>
    <property type="evidence" value="ECO:0007669"/>
    <property type="project" value="UniProtKB-KW"/>
</dbReference>
<dbReference type="NCBIfam" id="NF033587">
    <property type="entry name" value="transpos_IS6"/>
    <property type="match status" value="1"/>
</dbReference>
<organism evidence="5 6">
    <name type="scientific">Caballeronia udeis</name>
    <dbReference type="NCBI Taxonomy" id="1232866"/>
    <lineage>
        <taxon>Bacteria</taxon>
        <taxon>Pseudomonadati</taxon>
        <taxon>Pseudomonadota</taxon>
        <taxon>Betaproteobacteria</taxon>
        <taxon>Burkholderiales</taxon>
        <taxon>Burkholderiaceae</taxon>
        <taxon>Caballeronia</taxon>
    </lineage>
</organism>
<dbReference type="InterPro" id="IPR052183">
    <property type="entry name" value="IS_Transposase"/>
</dbReference>
<keyword evidence="3" id="KW-0233">DNA recombination</keyword>
<keyword evidence="2" id="KW-0238">DNA-binding</keyword>
<name>A0A158I4R4_9BURK</name>
<sequence length="213" mass="24664">MKTLDPGVARVLKRLHYPREVILTCVRWYVAYPLSLRHLEEMMAERGIAVDHSTVHRWAIKLLPVLEKAFRRCKRVVGKSGRMDETYVKIRGEWKYLYRAVDKEGNTVDFLLRARRNKAAAQRYFEKSIQQNGVPETVTIDKSGANLAALHAVNAERDTLIKIRQVKYLNNVIEQDHRAIERIIRPMLGFKDFRCARVILSGIEINGMNASHP</sequence>
<dbReference type="AlphaFoldDB" id="A0A158I4R4"/>
<dbReference type="InterPro" id="IPR047930">
    <property type="entry name" value="Transpos_IS6"/>
</dbReference>
<gene>
    <name evidence="5" type="ORF">AWB69_05285</name>
</gene>
<reference evidence="5 6" key="1">
    <citation type="submission" date="2016-01" db="EMBL/GenBank/DDBJ databases">
        <authorList>
            <person name="Oliw E.H."/>
        </authorList>
    </citation>
    <scope>NUCLEOTIDE SEQUENCE [LARGE SCALE GENOMIC DNA]</scope>
    <source>
        <strain evidence="5">LMG 27134</strain>
    </source>
</reference>
<evidence type="ECO:0000313" key="5">
    <source>
        <dbReference type="EMBL" id="SAL51536.1"/>
    </source>
</evidence>
<dbReference type="PANTHER" id="PTHR35528:SF3">
    <property type="entry name" value="BLL1675 PROTEIN"/>
    <property type="match status" value="1"/>
</dbReference>
<dbReference type="OrthoDB" id="4315389at2"/>
<dbReference type="PANTHER" id="PTHR35528">
    <property type="entry name" value="BLL1675 PROTEIN"/>
    <property type="match status" value="1"/>
</dbReference>
<evidence type="ECO:0000259" key="4">
    <source>
        <dbReference type="Pfam" id="PF13610"/>
    </source>
</evidence>
<proteinExistence type="predicted"/>
<evidence type="ECO:0000313" key="6">
    <source>
        <dbReference type="Proteomes" id="UP000054683"/>
    </source>
</evidence>
<dbReference type="Proteomes" id="UP000054683">
    <property type="component" value="Unassembled WGS sequence"/>
</dbReference>
<dbReference type="GO" id="GO:0032196">
    <property type="term" value="P:transposition"/>
    <property type="evidence" value="ECO:0007669"/>
    <property type="project" value="UniProtKB-KW"/>
</dbReference>
<dbReference type="GO" id="GO:0003677">
    <property type="term" value="F:DNA binding"/>
    <property type="evidence" value="ECO:0007669"/>
    <property type="project" value="UniProtKB-KW"/>
</dbReference>
<evidence type="ECO:0000256" key="3">
    <source>
        <dbReference type="ARBA" id="ARBA00023172"/>
    </source>
</evidence>
<protein>
    <submittedName>
        <fullName evidence="5">Integrase catalytic region</fullName>
    </submittedName>
</protein>